<reference evidence="1 2" key="1">
    <citation type="journal article" date="2014" name="Genome Announc.">
        <title>Draft Genome Sequence of the Algicidal Bacterium Mangrovimonas yunxiaonensis Strain LY01.</title>
        <authorList>
            <person name="Li Y."/>
            <person name="Zhu H."/>
            <person name="Li C."/>
            <person name="Zhang H."/>
            <person name="Chen Z."/>
            <person name="Zheng W."/>
            <person name="Xu H."/>
            <person name="Zheng T."/>
        </authorList>
    </citation>
    <scope>NUCLEOTIDE SEQUENCE [LARGE SCALE GENOMIC DNA]</scope>
    <source>
        <strain evidence="1 2">LY01</strain>
    </source>
</reference>
<evidence type="ECO:0000313" key="2">
    <source>
        <dbReference type="Proteomes" id="UP000028521"/>
    </source>
</evidence>
<dbReference type="Proteomes" id="UP000028521">
    <property type="component" value="Unassembled WGS sequence"/>
</dbReference>
<dbReference type="STRING" id="1197477.IA57_09850"/>
<evidence type="ECO:0008006" key="3">
    <source>
        <dbReference type="Google" id="ProtNLM"/>
    </source>
</evidence>
<protein>
    <recommendedName>
        <fullName evidence="3">Sulfotransferase domain-containing protein</fullName>
    </recommendedName>
</protein>
<dbReference type="RefSeq" id="WP_036122497.1">
    <property type="nucleotide sequence ID" value="NZ_BMET01000006.1"/>
</dbReference>
<keyword evidence="2" id="KW-1185">Reference proteome</keyword>
<dbReference type="SUPFAM" id="SSF52540">
    <property type="entry name" value="P-loop containing nucleoside triphosphate hydrolases"/>
    <property type="match status" value="1"/>
</dbReference>
<dbReference type="eggNOG" id="ENOG50335PE">
    <property type="taxonomic scope" value="Bacteria"/>
</dbReference>
<name>A0A084TJ62_9FLAO</name>
<comment type="caution">
    <text evidence="1">The sequence shown here is derived from an EMBL/GenBank/DDBJ whole genome shotgun (WGS) entry which is preliminary data.</text>
</comment>
<dbReference type="AlphaFoldDB" id="A0A084TJ62"/>
<dbReference type="OrthoDB" id="1429721at2"/>
<evidence type="ECO:0000313" key="1">
    <source>
        <dbReference type="EMBL" id="KFB00748.1"/>
    </source>
</evidence>
<dbReference type="EMBL" id="JPFK01000007">
    <property type="protein sequence ID" value="KFB00748.1"/>
    <property type="molecule type" value="Genomic_DNA"/>
</dbReference>
<gene>
    <name evidence="1" type="ORF">IA57_09850</name>
</gene>
<reference evidence="2" key="2">
    <citation type="submission" date="2014-07" db="EMBL/GenBank/DDBJ databases">
        <title>Genome sequence of Mangrovimonas yunxiaonensis.</title>
        <authorList>
            <person name="Li Y."/>
            <person name="Zheng T."/>
        </authorList>
    </citation>
    <scope>NUCLEOTIDE SEQUENCE [LARGE SCALE GENOMIC DNA]</scope>
    <source>
        <strain evidence="2">LY01</strain>
    </source>
</reference>
<accession>A0A084TJ62</accession>
<dbReference type="Pfam" id="PF13469">
    <property type="entry name" value="Sulfotransfer_3"/>
    <property type="match status" value="1"/>
</dbReference>
<sequence>MKIILLIGQRVRSGTNFIASTLGQHPDIVMVPESTTLGEFNLFRSNEIKHVYNQISGASFGLNFNQEDEALFFKKYGEMWIEVLCEKYNLPKDKVIFIKSPILSNVELWLKAFPNAKILIVTRDGRDNVISSVKTSNDFRSWHSFWLKFKKRANYFSGRSFINHTKDWRDTARQVFRLSPHNNLKVMKYEELNNSKKGVEDMLRFYGLKINENILERCLKAPVVGSSVGVNSNGIRKPNWKPDQEKSKFVFSNKWVFWGMGKRMVFKMLAGKELKELGYETDNKW</sequence>
<organism evidence="1 2">
    <name type="scientific">Mangrovimonas yunxiaonensis</name>
    <dbReference type="NCBI Taxonomy" id="1197477"/>
    <lineage>
        <taxon>Bacteria</taxon>
        <taxon>Pseudomonadati</taxon>
        <taxon>Bacteroidota</taxon>
        <taxon>Flavobacteriia</taxon>
        <taxon>Flavobacteriales</taxon>
        <taxon>Flavobacteriaceae</taxon>
        <taxon>Mangrovimonas</taxon>
    </lineage>
</organism>
<dbReference type="Gene3D" id="3.40.50.300">
    <property type="entry name" value="P-loop containing nucleotide triphosphate hydrolases"/>
    <property type="match status" value="1"/>
</dbReference>
<proteinExistence type="predicted"/>
<dbReference type="InterPro" id="IPR027417">
    <property type="entry name" value="P-loop_NTPase"/>
</dbReference>